<evidence type="ECO:0000256" key="4">
    <source>
        <dbReference type="ARBA" id="ARBA00022729"/>
    </source>
</evidence>
<evidence type="ECO:0000256" key="5">
    <source>
        <dbReference type="ARBA" id="ARBA00022737"/>
    </source>
</evidence>
<evidence type="ECO:0000256" key="7">
    <source>
        <dbReference type="ARBA" id="ARBA00022889"/>
    </source>
</evidence>
<dbReference type="Gene3D" id="2.60.40.60">
    <property type="entry name" value="Cadherins"/>
    <property type="match status" value="2"/>
</dbReference>
<keyword evidence="10" id="KW-1015">Disulfide bond</keyword>
<evidence type="ECO:0000256" key="12">
    <source>
        <dbReference type="PROSITE-ProRule" id="PRU00043"/>
    </source>
</evidence>
<dbReference type="Proteomes" id="UP000076420">
    <property type="component" value="Unassembled WGS sequence"/>
</dbReference>
<evidence type="ECO:0000256" key="2">
    <source>
        <dbReference type="ARBA" id="ARBA00022536"/>
    </source>
</evidence>
<dbReference type="GO" id="GO:0005886">
    <property type="term" value="C:plasma membrane"/>
    <property type="evidence" value="ECO:0007669"/>
    <property type="project" value="UniProtKB-SubCell"/>
</dbReference>
<dbReference type="SMART" id="SM00112">
    <property type="entry name" value="CA"/>
    <property type="match status" value="1"/>
</dbReference>
<keyword evidence="3" id="KW-0812">Transmembrane</keyword>
<evidence type="ECO:0000256" key="8">
    <source>
        <dbReference type="ARBA" id="ARBA00022989"/>
    </source>
</evidence>
<sequence>MASSLNQMYSFLVLVSDGLFQASTQVHIKILDANDHSPVFTDLSDPIQVTVMENEVISKNILSVVATDTDSIDSGKLEYSLTLVSPSGQGNPFKVDSTTGNIVLDHTLDREVVDEYLLNITVTDVAGHKAVKQVRITVGDVNDNGPYFVNTTYLMNVTEGESIAHLLH</sequence>
<dbReference type="GO" id="GO:0005509">
    <property type="term" value="F:calcium ion binding"/>
    <property type="evidence" value="ECO:0007669"/>
    <property type="project" value="UniProtKB-UniRule"/>
</dbReference>
<protein>
    <recommendedName>
        <fullName evidence="13">Cadherin domain-containing protein</fullName>
    </recommendedName>
</protein>
<dbReference type="KEGG" id="bgt:106077404"/>
<keyword evidence="5" id="KW-0677">Repeat</keyword>
<dbReference type="SUPFAM" id="SSF49313">
    <property type="entry name" value="Cadherin-like"/>
    <property type="match status" value="1"/>
</dbReference>
<keyword evidence="9" id="KW-0472">Membrane</keyword>
<evidence type="ECO:0000256" key="3">
    <source>
        <dbReference type="ARBA" id="ARBA00022692"/>
    </source>
</evidence>
<evidence type="ECO:0000256" key="11">
    <source>
        <dbReference type="ARBA" id="ARBA00023180"/>
    </source>
</evidence>
<feature type="domain" description="Cadherin" evidence="13">
    <location>
        <begin position="43"/>
        <end position="148"/>
    </location>
</feature>
<evidence type="ECO:0000256" key="10">
    <source>
        <dbReference type="ARBA" id="ARBA00023157"/>
    </source>
</evidence>
<dbReference type="VEuPathDB" id="VectorBase:BGLB032987"/>
<dbReference type="EnsemblMetazoa" id="BGLB032987-RA">
    <property type="protein sequence ID" value="BGLB032987-PA"/>
    <property type="gene ID" value="BGLB032987"/>
</dbReference>
<keyword evidence="6 12" id="KW-0106">Calcium</keyword>
<proteinExistence type="predicted"/>
<accession>A0A2C9LMV4</accession>
<dbReference type="GO" id="GO:0007156">
    <property type="term" value="P:homophilic cell adhesion via plasma membrane adhesion molecules"/>
    <property type="evidence" value="ECO:0007669"/>
    <property type="project" value="InterPro"/>
</dbReference>
<comment type="subcellular location">
    <subcellularLocation>
        <location evidence="1">Membrane</location>
        <topology evidence="1">Single-pass membrane protein</topology>
    </subcellularLocation>
</comment>
<evidence type="ECO:0000313" key="14">
    <source>
        <dbReference type="EnsemblMetazoa" id="BGLB032987-PA"/>
    </source>
</evidence>
<dbReference type="Pfam" id="PF00028">
    <property type="entry name" value="Cadherin"/>
    <property type="match status" value="1"/>
</dbReference>
<evidence type="ECO:0000256" key="6">
    <source>
        <dbReference type="ARBA" id="ARBA00022837"/>
    </source>
</evidence>
<dbReference type="PANTHER" id="PTHR24026:SF126">
    <property type="entry name" value="PROTOCADHERIN FAT 4"/>
    <property type="match status" value="1"/>
</dbReference>
<keyword evidence="8" id="KW-1133">Transmembrane helix</keyword>
<dbReference type="PANTHER" id="PTHR24026">
    <property type="entry name" value="FAT ATYPICAL CADHERIN-RELATED"/>
    <property type="match status" value="1"/>
</dbReference>
<feature type="domain" description="Cadherin" evidence="13">
    <location>
        <begin position="9"/>
        <end position="40"/>
    </location>
</feature>
<reference evidence="14" key="1">
    <citation type="submission" date="2020-05" db="UniProtKB">
        <authorList>
            <consortium name="EnsemblMetazoa"/>
        </authorList>
    </citation>
    <scope>IDENTIFICATION</scope>
    <source>
        <strain evidence="14">BB02</strain>
    </source>
</reference>
<dbReference type="InterPro" id="IPR015919">
    <property type="entry name" value="Cadherin-like_sf"/>
</dbReference>
<evidence type="ECO:0000256" key="9">
    <source>
        <dbReference type="ARBA" id="ARBA00023136"/>
    </source>
</evidence>
<dbReference type="CDD" id="cd11304">
    <property type="entry name" value="Cadherin_repeat"/>
    <property type="match status" value="1"/>
</dbReference>
<name>A0A2C9LMV4_BIOGL</name>
<dbReference type="InterPro" id="IPR002126">
    <property type="entry name" value="Cadherin-like_dom"/>
</dbReference>
<dbReference type="InterPro" id="IPR020894">
    <property type="entry name" value="Cadherin_CS"/>
</dbReference>
<dbReference type="PROSITE" id="PS50268">
    <property type="entry name" value="CADHERIN_2"/>
    <property type="match status" value="2"/>
</dbReference>
<evidence type="ECO:0000256" key="1">
    <source>
        <dbReference type="ARBA" id="ARBA00004167"/>
    </source>
</evidence>
<dbReference type="PROSITE" id="PS00232">
    <property type="entry name" value="CADHERIN_1"/>
    <property type="match status" value="2"/>
</dbReference>
<evidence type="ECO:0000313" key="15">
    <source>
        <dbReference type="Proteomes" id="UP000076420"/>
    </source>
</evidence>
<keyword evidence="11" id="KW-0325">Glycoprotein</keyword>
<dbReference type="STRING" id="6526.A0A2C9LMV4"/>
<dbReference type="FunFam" id="2.60.40.60:FF:000024">
    <property type="entry name" value="FAT atypical cadherin 3"/>
    <property type="match status" value="1"/>
</dbReference>
<organism evidence="14 15">
    <name type="scientific">Biomphalaria glabrata</name>
    <name type="common">Bloodfluke planorb</name>
    <name type="synonym">Freshwater snail</name>
    <dbReference type="NCBI Taxonomy" id="6526"/>
    <lineage>
        <taxon>Eukaryota</taxon>
        <taxon>Metazoa</taxon>
        <taxon>Spiralia</taxon>
        <taxon>Lophotrochozoa</taxon>
        <taxon>Mollusca</taxon>
        <taxon>Gastropoda</taxon>
        <taxon>Heterobranchia</taxon>
        <taxon>Euthyneura</taxon>
        <taxon>Panpulmonata</taxon>
        <taxon>Hygrophila</taxon>
        <taxon>Lymnaeoidea</taxon>
        <taxon>Planorbidae</taxon>
        <taxon>Biomphalaria</taxon>
    </lineage>
</organism>
<keyword evidence="4" id="KW-0732">Signal</keyword>
<dbReference type="AlphaFoldDB" id="A0A2C9LMV4"/>
<keyword evidence="7" id="KW-0130">Cell adhesion</keyword>
<gene>
    <name evidence="14" type="primary">106077404</name>
</gene>
<keyword evidence="2" id="KW-0245">EGF-like domain</keyword>
<evidence type="ECO:0000259" key="13">
    <source>
        <dbReference type="PROSITE" id="PS50268"/>
    </source>
</evidence>
<dbReference type="PRINTS" id="PR00205">
    <property type="entry name" value="CADHERIN"/>
</dbReference>